<evidence type="ECO:0000313" key="2">
    <source>
        <dbReference type="Proteomes" id="UP001062846"/>
    </source>
</evidence>
<evidence type="ECO:0000313" key="1">
    <source>
        <dbReference type="EMBL" id="KAI8532158.1"/>
    </source>
</evidence>
<accession>A0ACC0LTN3</accession>
<dbReference type="Proteomes" id="UP001062846">
    <property type="component" value="Chromosome 11"/>
</dbReference>
<keyword evidence="2" id="KW-1185">Reference proteome</keyword>
<organism evidence="1 2">
    <name type="scientific">Rhododendron molle</name>
    <name type="common">Chinese azalea</name>
    <name type="synonym">Azalea mollis</name>
    <dbReference type="NCBI Taxonomy" id="49168"/>
    <lineage>
        <taxon>Eukaryota</taxon>
        <taxon>Viridiplantae</taxon>
        <taxon>Streptophyta</taxon>
        <taxon>Embryophyta</taxon>
        <taxon>Tracheophyta</taxon>
        <taxon>Spermatophyta</taxon>
        <taxon>Magnoliopsida</taxon>
        <taxon>eudicotyledons</taxon>
        <taxon>Gunneridae</taxon>
        <taxon>Pentapetalae</taxon>
        <taxon>asterids</taxon>
        <taxon>Ericales</taxon>
        <taxon>Ericaceae</taxon>
        <taxon>Ericoideae</taxon>
        <taxon>Rhodoreae</taxon>
        <taxon>Rhododendron</taxon>
    </lineage>
</organism>
<sequence>MEGSTPSIDTIFNPLVGLDYEIKIELNSIGNHMKADEKKETVMDIVYWKPREEVSFLVC</sequence>
<comment type="caution">
    <text evidence="1">The sequence shown here is derived from an EMBL/GenBank/DDBJ whole genome shotgun (WGS) entry which is preliminary data.</text>
</comment>
<protein>
    <submittedName>
        <fullName evidence="1">Uncharacterized protein</fullName>
    </submittedName>
</protein>
<reference evidence="1" key="1">
    <citation type="submission" date="2022-02" db="EMBL/GenBank/DDBJ databases">
        <title>Plant Genome Project.</title>
        <authorList>
            <person name="Zhang R.-G."/>
        </authorList>
    </citation>
    <scope>NUCLEOTIDE SEQUENCE</scope>
    <source>
        <strain evidence="1">AT1</strain>
    </source>
</reference>
<dbReference type="EMBL" id="CM046398">
    <property type="protein sequence ID" value="KAI8532158.1"/>
    <property type="molecule type" value="Genomic_DNA"/>
</dbReference>
<gene>
    <name evidence="1" type="ORF">RHMOL_Rhmol11G0191900</name>
</gene>
<proteinExistence type="predicted"/>
<name>A0ACC0LTN3_RHOML</name>